<protein>
    <submittedName>
        <fullName evidence="4">ABC transporter ATP-binding protein</fullName>
    </submittedName>
</protein>
<dbReference type="InterPro" id="IPR017871">
    <property type="entry name" value="ABC_transporter-like_CS"/>
</dbReference>
<name>A0A250JWI0_9BACT</name>
<dbReference type="InterPro" id="IPR015854">
    <property type="entry name" value="ABC_transpr_LolD-like"/>
</dbReference>
<dbReference type="SMART" id="SM00382">
    <property type="entry name" value="AAA"/>
    <property type="match status" value="1"/>
</dbReference>
<proteinExistence type="predicted"/>
<dbReference type="PANTHER" id="PTHR24220:SF684">
    <property type="entry name" value="FE(3+) IONS IMPORT ATP-BINDING PROTEIN FBPC"/>
    <property type="match status" value="1"/>
</dbReference>
<feature type="domain" description="ABC transporter" evidence="3">
    <location>
        <begin position="3"/>
        <end position="232"/>
    </location>
</feature>
<keyword evidence="5" id="KW-1185">Reference proteome</keyword>
<organism evidence="4 5">
    <name type="scientific">Corallococcus macrosporus DSM 14697</name>
    <dbReference type="NCBI Taxonomy" id="1189310"/>
    <lineage>
        <taxon>Bacteria</taxon>
        <taxon>Pseudomonadati</taxon>
        <taxon>Myxococcota</taxon>
        <taxon>Myxococcia</taxon>
        <taxon>Myxococcales</taxon>
        <taxon>Cystobacterineae</taxon>
        <taxon>Myxococcaceae</taxon>
        <taxon>Corallococcus</taxon>
    </lineage>
</organism>
<evidence type="ECO:0000259" key="3">
    <source>
        <dbReference type="PROSITE" id="PS50893"/>
    </source>
</evidence>
<dbReference type="EMBL" id="CP022203">
    <property type="protein sequence ID" value="ATB48219.1"/>
    <property type="molecule type" value="Genomic_DNA"/>
</dbReference>
<sequence length="232" mass="24618">MDLRADGLSVRYGARQVLSDVRCALPPGTQALVLGRSGAGKTTFVKALAGLVRPTEGRVLWDAQDAALLTAAERRERQASFGMVFQTDALFDSMTVLENVMAPLTRRHVPEAEARSRASDVLRAVGLADAADTLPERLSGGMKKRAGIARALAARPSVVLADDPFAGLDPGTARQVARVLLDVSKGGTLLVVATEAPMDLPLPRWLYLRGGRLVHDGPPAPELEDAPDEVPA</sequence>
<evidence type="ECO:0000313" key="5">
    <source>
        <dbReference type="Proteomes" id="UP000217343"/>
    </source>
</evidence>
<gene>
    <name evidence="4" type="ORF">MYMAC_003845</name>
</gene>
<dbReference type="GO" id="GO:0016887">
    <property type="term" value="F:ATP hydrolysis activity"/>
    <property type="evidence" value="ECO:0007669"/>
    <property type="project" value="InterPro"/>
</dbReference>
<dbReference type="AlphaFoldDB" id="A0A250JWI0"/>
<dbReference type="InterPro" id="IPR003593">
    <property type="entry name" value="AAA+_ATPase"/>
</dbReference>
<evidence type="ECO:0000256" key="1">
    <source>
        <dbReference type="ARBA" id="ARBA00022741"/>
    </source>
</evidence>
<dbReference type="Gene3D" id="3.40.50.300">
    <property type="entry name" value="P-loop containing nucleotide triphosphate hydrolases"/>
    <property type="match status" value="1"/>
</dbReference>
<dbReference type="SUPFAM" id="SSF52540">
    <property type="entry name" value="P-loop containing nucleoside triphosphate hydrolases"/>
    <property type="match status" value="1"/>
</dbReference>
<dbReference type="KEGG" id="mmas:MYMAC_003845"/>
<dbReference type="GO" id="GO:0005524">
    <property type="term" value="F:ATP binding"/>
    <property type="evidence" value="ECO:0007669"/>
    <property type="project" value="UniProtKB-KW"/>
</dbReference>
<dbReference type="GO" id="GO:0022857">
    <property type="term" value="F:transmembrane transporter activity"/>
    <property type="evidence" value="ECO:0007669"/>
    <property type="project" value="TreeGrafter"/>
</dbReference>
<keyword evidence="2 4" id="KW-0067">ATP-binding</keyword>
<dbReference type="InterPro" id="IPR003439">
    <property type="entry name" value="ABC_transporter-like_ATP-bd"/>
</dbReference>
<reference evidence="4 5" key="1">
    <citation type="submission" date="2017-06" db="EMBL/GenBank/DDBJ databases">
        <title>Sequencing and comparative analysis of myxobacterial genomes.</title>
        <authorList>
            <person name="Rupp O."/>
            <person name="Goesmann A."/>
            <person name="Sogaard-Andersen L."/>
        </authorList>
    </citation>
    <scope>NUCLEOTIDE SEQUENCE [LARGE SCALE GENOMIC DNA]</scope>
    <source>
        <strain evidence="4 5">DSM 14697</strain>
    </source>
</reference>
<accession>A0A250JWI0</accession>
<dbReference type="GO" id="GO:0005886">
    <property type="term" value="C:plasma membrane"/>
    <property type="evidence" value="ECO:0007669"/>
    <property type="project" value="TreeGrafter"/>
</dbReference>
<evidence type="ECO:0000313" key="4">
    <source>
        <dbReference type="EMBL" id="ATB48219.1"/>
    </source>
</evidence>
<keyword evidence="1" id="KW-0547">Nucleotide-binding</keyword>
<dbReference type="PROSITE" id="PS00211">
    <property type="entry name" value="ABC_TRANSPORTER_1"/>
    <property type="match status" value="1"/>
</dbReference>
<dbReference type="OrthoDB" id="5380791at2"/>
<dbReference type="Pfam" id="PF00005">
    <property type="entry name" value="ABC_tran"/>
    <property type="match status" value="1"/>
</dbReference>
<evidence type="ECO:0000256" key="2">
    <source>
        <dbReference type="ARBA" id="ARBA00022840"/>
    </source>
</evidence>
<dbReference type="Proteomes" id="UP000217343">
    <property type="component" value="Chromosome"/>
</dbReference>
<dbReference type="PANTHER" id="PTHR24220">
    <property type="entry name" value="IMPORT ATP-BINDING PROTEIN"/>
    <property type="match status" value="1"/>
</dbReference>
<dbReference type="RefSeq" id="WP_095961627.1">
    <property type="nucleotide sequence ID" value="NZ_CP022203.1"/>
</dbReference>
<dbReference type="PROSITE" id="PS50893">
    <property type="entry name" value="ABC_TRANSPORTER_2"/>
    <property type="match status" value="1"/>
</dbReference>
<dbReference type="InterPro" id="IPR027417">
    <property type="entry name" value="P-loop_NTPase"/>
</dbReference>